<dbReference type="Pfam" id="PF10356">
    <property type="entry name" value="RRG7"/>
    <property type="match status" value="1"/>
</dbReference>
<gene>
    <name evidence="4" type="ORF">OC842_000077</name>
</gene>
<dbReference type="InterPro" id="IPR018828">
    <property type="entry name" value="RRG7"/>
</dbReference>
<evidence type="ECO:0000256" key="1">
    <source>
        <dbReference type="ARBA" id="ARBA00004173"/>
    </source>
</evidence>
<dbReference type="Proteomes" id="UP001176521">
    <property type="component" value="Unassembled WGS sequence"/>
</dbReference>
<comment type="caution">
    <text evidence="4">The sequence shown here is derived from an EMBL/GenBank/DDBJ whole genome shotgun (WGS) entry which is preliminary data.</text>
</comment>
<dbReference type="PANTHER" id="PTHR28133">
    <property type="entry name" value="REQUIRED FOR RESPIRATORY GROWTH PROTEIN 7, MITOCHONDRIAL"/>
    <property type="match status" value="1"/>
</dbReference>
<evidence type="ECO:0000313" key="5">
    <source>
        <dbReference type="Proteomes" id="UP001176521"/>
    </source>
</evidence>
<name>A0AAN6JUH3_9BASI</name>
<accession>A0AAN6JUH3</accession>
<proteinExistence type="predicted"/>
<evidence type="ECO:0008006" key="6">
    <source>
        <dbReference type="Google" id="ProtNLM"/>
    </source>
</evidence>
<dbReference type="Gene3D" id="3.40.1350.10">
    <property type="match status" value="1"/>
</dbReference>
<dbReference type="GO" id="GO:0003676">
    <property type="term" value="F:nucleic acid binding"/>
    <property type="evidence" value="ECO:0007669"/>
    <property type="project" value="InterPro"/>
</dbReference>
<feature type="region of interest" description="Disordered" evidence="3">
    <location>
        <begin position="118"/>
        <end position="139"/>
    </location>
</feature>
<keyword evidence="5" id="KW-1185">Reference proteome</keyword>
<protein>
    <recommendedName>
        <fullName evidence="6">Restriction endonuclease type IV Mrr domain-containing protein</fullName>
    </recommendedName>
</protein>
<feature type="compositionally biased region" description="Low complexity" evidence="3">
    <location>
        <begin position="124"/>
        <end position="139"/>
    </location>
</feature>
<evidence type="ECO:0000256" key="3">
    <source>
        <dbReference type="SAM" id="MobiDB-lite"/>
    </source>
</evidence>
<keyword evidence="2" id="KW-0496">Mitochondrion</keyword>
<dbReference type="EMBL" id="JAPDMQ010000002">
    <property type="protein sequence ID" value="KAK0541244.1"/>
    <property type="molecule type" value="Genomic_DNA"/>
</dbReference>
<dbReference type="InterPro" id="IPR011856">
    <property type="entry name" value="tRNA_endonuc-like_dom_sf"/>
</dbReference>
<sequence>MQPRSIAQGSHIVLVHVHCHSQVAKGTAFEHLTLHLLRTRLHMPSLERTGGAGDRGIDLTGWWYPPYSTGTGGGKGRVRVLVQCKHASAPLGPVYMRELEGTLYRKAYEARRSSSTSPGVTIVTTASAGGSEESSETHTTTFYKEPGILGILASSSGFSSACAKYTLASPFPLLLLHIPPSSDLLASFLPEAAVGSKGIRKREEGGEDEEDKEKETEIAFAALPNLAFVHPQGLMQGRLEFRPTRRLPGAPSQANPANDEDEEASTPADPALTIDSPELLLDGRPLLSSRSRRKGRPL</sequence>
<dbReference type="GO" id="GO:0005739">
    <property type="term" value="C:mitochondrion"/>
    <property type="evidence" value="ECO:0007669"/>
    <property type="project" value="UniProtKB-SubCell"/>
</dbReference>
<dbReference type="PANTHER" id="PTHR28133:SF1">
    <property type="entry name" value="REQUIRED FOR RESPIRATORY GROWTH PROTEIN 7, MITOCHONDRIAL"/>
    <property type="match status" value="1"/>
</dbReference>
<reference evidence="4" key="1">
    <citation type="journal article" date="2023" name="PhytoFront">
        <title>Draft Genome Resources of Seven Strains of Tilletia horrida, Causal Agent of Kernel Smut of Rice.</title>
        <authorList>
            <person name="Khanal S."/>
            <person name="Antony Babu S."/>
            <person name="Zhou X.G."/>
        </authorList>
    </citation>
    <scope>NUCLEOTIDE SEQUENCE</scope>
    <source>
        <strain evidence="4">TX3</strain>
    </source>
</reference>
<evidence type="ECO:0000256" key="2">
    <source>
        <dbReference type="ARBA" id="ARBA00023128"/>
    </source>
</evidence>
<feature type="region of interest" description="Disordered" evidence="3">
    <location>
        <begin position="244"/>
        <end position="298"/>
    </location>
</feature>
<evidence type="ECO:0000313" key="4">
    <source>
        <dbReference type="EMBL" id="KAK0541244.1"/>
    </source>
</evidence>
<organism evidence="4 5">
    <name type="scientific">Tilletia horrida</name>
    <dbReference type="NCBI Taxonomy" id="155126"/>
    <lineage>
        <taxon>Eukaryota</taxon>
        <taxon>Fungi</taxon>
        <taxon>Dikarya</taxon>
        <taxon>Basidiomycota</taxon>
        <taxon>Ustilaginomycotina</taxon>
        <taxon>Exobasidiomycetes</taxon>
        <taxon>Tilletiales</taxon>
        <taxon>Tilletiaceae</taxon>
        <taxon>Tilletia</taxon>
    </lineage>
</organism>
<comment type="subcellular location">
    <subcellularLocation>
        <location evidence="1">Mitochondrion</location>
    </subcellularLocation>
</comment>
<dbReference type="AlphaFoldDB" id="A0AAN6JUH3"/>